<organism evidence="2 3">
    <name type="scientific">Suhomyces tanzawaensis NRRL Y-17324</name>
    <dbReference type="NCBI Taxonomy" id="984487"/>
    <lineage>
        <taxon>Eukaryota</taxon>
        <taxon>Fungi</taxon>
        <taxon>Dikarya</taxon>
        <taxon>Ascomycota</taxon>
        <taxon>Saccharomycotina</taxon>
        <taxon>Pichiomycetes</taxon>
        <taxon>Debaryomycetaceae</taxon>
        <taxon>Suhomyces</taxon>
    </lineage>
</organism>
<feature type="compositionally biased region" description="Basic residues" evidence="1">
    <location>
        <begin position="93"/>
        <end position="103"/>
    </location>
</feature>
<protein>
    <submittedName>
        <fullName evidence="2">Uncharacterized protein</fullName>
    </submittedName>
</protein>
<dbReference type="EMBL" id="KV453910">
    <property type="protein sequence ID" value="ODV81259.1"/>
    <property type="molecule type" value="Genomic_DNA"/>
</dbReference>
<evidence type="ECO:0000256" key="1">
    <source>
        <dbReference type="SAM" id="MobiDB-lite"/>
    </source>
</evidence>
<name>A0A1E4SP08_9ASCO</name>
<evidence type="ECO:0000313" key="2">
    <source>
        <dbReference type="EMBL" id="ODV81259.1"/>
    </source>
</evidence>
<evidence type="ECO:0000313" key="3">
    <source>
        <dbReference type="Proteomes" id="UP000094285"/>
    </source>
</evidence>
<dbReference type="GeneID" id="30984178"/>
<sequence length="255" mass="28315">MSGLVSKWATESPLDSKPVHQETKTNPSPNKDKWSKPITSNKSLPLVSKWASAPDEPDLTPIEIDQPKHRQRRSKHQDVPASPPLSTDGDSRRHGRHDRHRRKSKDETRPKGGRNGAEPPEEKLPPMTDAAKSFAARLGALKGPVSPPSSSERHETHHHSHENSGRKAPLLQNNPLAARLGLDPEKPKGRGQQRAPKAKPRDRNGRNSDRGNRPGAKAAPVEEKQPGPDEIKAEEELRQLLDKLDAKELDWASFE</sequence>
<feature type="compositionally biased region" description="Basic and acidic residues" evidence="1">
    <location>
        <begin position="220"/>
        <end position="233"/>
    </location>
</feature>
<proteinExistence type="predicted"/>
<dbReference type="AlphaFoldDB" id="A0A1E4SP08"/>
<dbReference type="RefSeq" id="XP_020066381.1">
    <property type="nucleotide sequence ID" value="XM_020210042.1"/>
</dbReference>
<feature type="compositionally biased region" description="Basic and acidic residues" evidence="1">
    <location>
        <begin position="151"/>
        <end position="165"/>
    </location>
</feature>
<keyword evidence="3" id="KW-1185">Reference proteome</keyword>
<reference evidence="3" key="1">
    <citation type="submission" date="2016-05" db="EMBL/GenBank/DDBJ databases">
        <title>Comparative genomics of biotechnologically important yeasts.</title>
        <authorList>
            <consortium name="DOE Joint Genome Institute"/>
            <person name="Riley R."/>
            <person name="Haridas S."/>
            <person name="Wolfe K.H."/>
            <person name="Lopes M.R."/>
            <person name="Hittinger C.T."/>
            <person name="Goker M."/>
            <person name="Salamov A."/>
            <person name="Wisecaver J."/>
            <person name="Long T.M."/>
            <person name="Aerts A.L."/>
            <person name="Barry K."/>
            <person name="Choi C."/>
            <person name="Clum A."/>
            <person name="Coughlan A.Y."/>
            <person name="Deshpande S."/>
            <person name="Douglass A.P."/>
            <person name="Hanson S.J."/>
            <person name="Klenk H.-P."/>
            <person name="Labutti K."/>
            <person name="Lapidus A."/>
            <person name="Lindquist E."/>
            <person name="Lipzen A."/>
            <person name="Meier-Kolthoff J.P."/>
            <person name="Ohm R.A."/>
            <person name="Otillar R.P."/>
            <person name="Pangilinan J."/>
            <person name="Peng Y."/>
            <person name="Rokas A."/>
            <person name="Rosa C.A."/>
            <person name="Scheuner C."/>
            <person name="Sibirny A.A."/>
            <person name="Slot J.C."/>
            <person name="Stielow J.B."/>
            <person name="Sun H."/>
            <person name="Kurtzman C.P."/>
            <person name="Blackwell M."/>
            <person name="Grigoriev I.V."/>
            <person name="Jeffries T.W."/>
        </authorList>
    </citation>
    <scope>NUCLEOTIDE SEQUENCE [LARGE SCALE GENOMIC DNA]</scope>
    <source>
        <strain evidence="3">NRRL Y-17324</strain>
    </source>
</reference>
<feature type="region of interest" description="Disordered" evidence="1">
    <location>
        <begin position="1"/>
        <end position="233"/>
    </location>
</feature>
<feature type="compositionally biased region" description="Basic and acidic residues" evidence="1">
    <location>
        <begin position="199"/>
        <end position="212"/>
    </location>
</feature>
<dbReference type="Proteomes" id="UP000094285">
    <property type="component" value="Unassembled WGS sequence"/>
</dbReference>
<accession>A0A1E4SP08</accession>
<gene>
    <name evidence="2" type="ORF">CANTADRAFT_5216</name>
</gene>